<gene>
    <name evidence="2" type="ORF">GCM10007423_15700</name>
</gene>
<dbReference type="Proteomes" id="UP000600214">
    <property type="component" value="Unassembled WGS sequence"/>
</dbReference>
<proteinExistence type="predicted"/>
<sequence length="283" mass="31730">MKKALLFASLLILHSAAIFGQENQSVLWKISGNGLKKPSYLFGTVHTASVKILDRFPKIMQIAAGVDFALFEKGGNTIGNVEDAEIYTPPLDSVFTPEEYALVDSFFTASPFGSIKPHNNEASLMAMCQAVVMLKQKDSKNQDGFFDDIIQTRLQDSGKPTFQLDETGQMARREENRDNRILAKAIVVMIKNDFREKDITPEDFFDPDLYAATLEHPMKLDQKAPQFILDDTVERHGIWLPKIEVKVKEGSCFIAVGMAHLQYQTGLIQLLKNNGYTLNPVNL</sequence>
<feature type="chain" id="PRO_5045829176" evidence="1">
    <location>
        <begin position="21"/>
        <end position="283"/>
    </location>
</feature>
<dbReference type="CDD" id="cd14789">
    <property type="entry name" value="Tiki"/>
    <property type="match status" value="1"/>
</dbReference>
<accession>A0ABQ1YL12</accession>
<dbReference type="InterPro" id="IPR002816">
    <property type="entry name" value="TraB/PrgY/GumN_fam"/>
</dbReference>
<evidence type="ECO:0000313" key="2">
    <source>
        <dbReference type="EMBL" id="GGH28830.1"/>
    </source>
</evidence>
<evidence type="ECO:0000256" key="1">
    <source>
        <dbReference type="SAM" id="SignalP"/>
    </source>
</evidence>
<dbReference type="Pfam" id="PF01963">
    <property type="entry name" value="TraB_PrgY_gumN"/>
    <property type="match status" value="1"/>
</dbReference>
<comment type="caution">
    <text evidence="2">The sequence shown here is derived from an EMBL/GenBank/DDBJ whole genome shotgun (WGS) entry which is preliminary data.</text>
</comment>
<name>A0ABQ1YL12_9BACT</name>
<dbReference type="RefSeq" id="WP_188930342.1">
    <property type="nucleotide sequence ID" value="NZ_BMIA01000001.1"/>
</dbReference>
<feature type="signal peptide" evidence="1">
    <location>
        <begin position="1"/>
        <end position="20"/>
    </location>
</feature>
<reference evidence="3" key="1">
    <citation type="journal article" date="2019" name="Int. J. Syst. Evol. Microbiol.">
        <title>The Global Catalogue of Microorganisms (GCM) 10K type strain sequencing project: providing services to taxonomists for standard genome sequencing and annotation.</title>
        <authorList>
            <consortium name="The Broad Institute Genomics Platform"/>
            <consortium name="The Broad Institute Genome Sequencing Center for Infectious Disease"/>
            <person name="Wu L."/>
            <person name="Ma J."/>
        </authorList>
    </citation>
    <scope>NUCLEOTIDE SEQUENCE [LARGE SCALE GENOMIC DNA]</scope>
    <source>
        <strain evidence="3">CGMCC 1.15288</strain>
    </source>
</reference>
<dbReference type="EMBL" id="BMIA01000001">
    <property type="protein sequence ID" value="GGH28830.1"/>
    <property type="molecule type" value="Genomic_DNA"/>
</dbReference>
<keyword evidence="1" id="KW-0732">Signal</keyword>
<evidence type="ECO:0000313" key="3">
    <source>
        <dbReference type="Proteomes" id="UP000600214"/>
    </source>
</evidence>
<protein>
    <submittedName>
        <fullName evidence="2">Lipoprotein</fullName>
    </submittedName>
</protein>
<organism evidence="2 3">
    <name type="scientific">Dyadobacter endophyticus</name>
    <dbReference type="NCBI Taxonomy" id="1749036"/>
    <lineage>
        <taxon>Bacteria</taxon>
        <taxon>Pseudomonadati</taxon>
        <taxon>Bacteroidota</taxon>
        <taxon>Cytophagia</taxon>
        <taxon>Cytophagales</taxon>
        <taxon>Spirosomataceae</taxon>
        <taxon>Dyadobacter</taxon>
    </lineage>
</organism>
<keyword evidence="2" id="KW-0449">Lipoprotein</keyword>
<keyword evidence="3" id="KW-1185">Reference proteome</keyword>